<sequence length="663" mass="73252">MSDLNTSGTKCAENIALLYHLGQVVCEPQRNPVEQAKTDASRTLSLQDERDLVSALAFFSSIRVDPNKVSAVCVHEEPPGLVVMVAANAKGDGSSSAYLEKMRQGFEEIFSSLKGASDNTVLQAVVSMCRSRIITRARFEDRGGKPTIQSLLDKAVVGMKQLPTDGSKRDFIDLGSKLASKMNEFQQDWSSSKPGPSSSDDNLGSIVSAFHDISRIPNLKRILCEELGSDIGPPSLLPGLLNTIRKLGKYQSSANTLEELSKRHPIVGNASIHIVTLDNLTSSRPSPGALLRDFDLKQKLKALKKHRGSSWDVDDLIRKLSQTFKNDTKRFEKKYKDMTSHPKVHAEIQLAWYVDKQHSLNPPRVIASSKDACFLCNAFLSFHGKYIIPRTHGRMYPGWRLPSTGFGGLREGFPQELERLAAERIDLLIRDGFKKLQDPTESTVSSVVAVKAAQQMGVVEEMEQVDELLQESDSDATVVPERHDSKSQSPSTPTQQSQDCAGVVVDYLEEEESSVARGQLPPTCKQLDEGVSPVPDSQTSSQHENRENSRLSLKTNSPSSIGSQPEQVPSLETDQTRPSSTSAGVLADVKPAENTECDSSSLWTRVESGKQKLERFPGSLHLHVEYMSSLPSKDRVLRFRARQLSEEEAMTASKRRHECLRLV</sequence>
<evidence type="ECO:0000313" key="2">
    <source>
        <dbReference type="Proteomes" id="UP001148629"/>
    </source>
</evidence>
<evidence type="ECO:0000313" key="1">
    <source>
        <dbReference type="EMBL" id="KAJ3519937.1"/>
    </source>
</evidence>
<keyword evidence="2" id="KW-1185">Reference proteome</keyword>
<gene>
    <name evidence="1" type="ORF">NM208_g13927</name>
</gene>
<protein>
    <submittedName>
        <fullName evidence="1">Uncharacterized protein</fullName>
    </submittedName>
</protein>
<dbReference type="Proteomes" id="UP001148629">
    <property type="component" value="Unassembled WGS sequence"/>
</dbReference>
<accession>A0ACC1RJV0</accession>
<dbReference type="EMBL" id="JANRMS010003028">
    <property type="protein sequence ID" value="KAJ3519937.1"/>
    <property type="molecule type" value="Genomic_DNA"/>
</dbReference>
<reference evidence="1" key="1">
    <citation type="submission" date="2022-08" db="EMBL/GenBank/DDBJ databases">
        <title>Genome Sequence of Fusarium decemcellulare.</title>
        <authorList>
            <person name="Buettner E."/>
        </authorList>
    </citation>
    <scope>NUCLEOTIDE SEQUENCE</scope>
    <source>
        <strain evidence="1">Babe19</strain>
    </source>
</reference>
<comment type="caution">
    <text evidence="1">The sequence shown here is derived from an EMBL/GenBank/DDBJ whole genome shotgun (WGS) entry which is preliminary data.</text>
</comment>
<organism evidence="1 2">
    <name type="scientific">Fusarium decemcellulare</name>
    <dbReference type="NCBI Taxonomy" id="57161"/>
    <lineage>
        <taxon>Eukaryota</taxon>
        <taxon>Fungi</taxon>
        <taxon>Dikarya</taxon>
        <taxon>Ascomycota</taxon>
        <taxon>Pezizomycotina</taxon>
        <taxon>Sordariomycetes</taxon>
        <taxon>Hypocreomycetidae</taxon>
        <taxon>Hypocreales</taxon>
        <taxon>Nectriaceae</taxon>
        <taxon>Fusarium</taxon>
        <taxon>Fusarium decemcellulare species complex</taxon>
    </lineage>
</organism>
<proteinExistence type="predicted"/>
<name>A0ACC1RJV0_9HYPO</name>